<feature type="transmembrane region" description="Helical" evidence="1">
    <location>
        <begin position="131"/>
        <end position="149"/>
    </location>
</feature>
<keyword evidence="1" id="KW-1133">Transmembrane helix</keyword>
<dbReference type="EMBL" id="JADEWZ010000002">
    <property type="protein sequence ID" value="MBE9114636.1"/>
    <property type="molecule type" value="Genomic_DNA"/>
</dbReference>
<dbReference type="Proteomes" id="UP000654482">
    <property type="component" value="Unassembled WGS sequence"/>
</dbReference>
<reference evidence="2" key="1">
    <citation type="submission" date="2020-10" db="EMBL/GenBank/DDBJ databases">
        <authorList>
            <person name="Castelo-Branco R."/>
            <person name="Eusebio N."/>
            <person name="Adriana R."/>
            <person name="Vieira A."/>
            <person name="Brugerolle De Fraissinette N."/>
            <person name="Rezende De Castro R."/>
            <person name="Schneider M.P."/>
            <person name="Vasconcelos V."/>
            <person name="Leao P.N."/>
        </authorList>
    </citation>
    <scope>NUCLEOTIDE SEQUENCE</scope>
    <source>
        <strain evidence="2">LEGE 07157</strain>
    </source>
</reference>
<evidence type="ECO:0000313" key="3">
    <source>
        <dbReference type="Proteomes" id="UP000654482"/>
    </source>
</evidence>
<keyword evidence="3" id="KW-1185">Reference proteome</keyword>
<feature type="transmembrane region" description="Helical" evidence="1">
    <location>
        <begin position="75"/>
        <end position="97"/>
    </location>
</feature>
<dbReference type="AlphaFoldDB" id="A0A8J7DU00"/>
<comment type="caution">
    <text evidence="2">The sequence shown here is derived from an EMBL/GenBank/DDBJ whole genome shotgun (WGS) entry which is preliminary data.</text>
</comment>
<evidence type="ECO:0000313" key="2">
    <source>
        <dbReference type="EMBL" id="MBE9114636.1"/>
    </source>
</evidence>
<feature type="transmembrane region" description="Helical" evidence="1">
    <location>
        <begin position="49"/>
        <end position="69"/>
    </location>
</feature>
<dbReference type="RefSeq" id="WP_194027723.1">
    <property type="nucleotide sequence ID" value="NZ_JADEWZ010000002.1"/>
</dbReference>
<evidence type="ECO:0000256" key="1">
    <source>
        <dbReference type="SAM" id="Phobius"/>
    </source>
</evidence>
<keyword evidence="1" id="KW-0472">Membrane</keyword>
<accession>A0A8J7DU00</accession>
<keyword evidence="1" id="KW-0812">Transmembrane</keyword>
<sequence>MAFFNSTVPIFRRKPPVLDVQDAKGIVRIRLRIKQKTLFHRFYTRIDRVLMLWGLISAIIFFTAQFSPISWIAQAIAWSILSLVGSIATIVLTYVWVKAERLRWLLYCWVGLMMGGVVLTNLGIFLGWGQILLNLCNLWLILMAVGYFFTSWGLRSRAFAIAGFFHLIGIILLPAIGGSQFLITGILIVATLFFFAEVQWDMSLPLKQNLRFSRHSQSFKQQSYTLRQLRQASTY</sequence>
<protein>
    <submittedName>
        <fullName evidence="2">Uncharacterized protein</fullName>
    </submittedName>
</protein>
<name>A0A8J7DU00_9CYAN</name>
<proteinExistence type="predicted"/>
<gene>
    <name evidence="2" type="ORF">IQ249_01880</name>
</gene>
<organism evidence="2 3">
    <name type="scientific">Lusitaniella coriacea LEGE 07157</name>
    <dbReference type="NCBI Taxonomy" id="945747"/>
    <lineage>
        <taxon>Bacteria</taxon>
        <taxon>Bacillati</taxon>
        <taxon>Cyanobacteriota</taxon>
        <taxon>Cyanophyceae</taxon>
        <taxon>Spirulinales</taxon>
        <taxon>Lusitaniellaceae</taxon>
        <taxon>Lusitaniella</taxon>
    </lineage>
</organism>
<feature type="transmembrane region" description="Helical" evidence="1">
    <location>
        <begin position="158"/>
        <end position="176"/>
    </location>
</feature>
<feature type="transmembrane region" description="Helical" evidence="1">
    <location>
        <begin position="104"/>
        <end position="125"/>
    </location>
</feature>
<feature type="transmembrane region" description="Helical" evidence="1">
    <location>
        <begin position="182"/>
        <end position="200"/>
    </location>
</feature>